<feature type="coiled-coil region" evidence="1">
    <location>
        <begin position="670"/>
        <end position="718"/>
    </location>
</feature>
<evidence type="ECO:0000313" key="3">
    <source>
        <dbReference type="EMBL" id="HIX86551.1"/>
    </source>
</evidence>
<dbReference type="PANTHER" id="PTHR32114">
    <property type="entry name" value="ABC TRANSPORTER ABCH.3"/>
    <property type="match status" value="1"/>
</dbReference>
<gene>
    <name evidence="3" type="ORF">H9848_08095</name>
</gene>
<feature type="coiled-coil region" evidence="1">
    <location>
        <begin position="398"/>
        <end position="453"/>
    </location>
</feature>
<feature type="coiled-coil region" evidence="1">
    <location>
        <begin position="243"/>
        <end position="367"/>
    </location>
</feature>
<evidence type="ECO:0000256" key="1">
    <source>
        <dbReference type="SAM" id="Coils"/>
    </source>
</evidence>
<feature type="coiled-coil region" evidence="1">
    <location>
        <begin position="870"/>
        <end position="943"/>
    </location>
</feature>
<dbReference type="GO" id="GO:0006302">
    <property type="term" value="P:double-strand break repair"/>
    <property type="evidence" value="ECO:0007669"/>
    <property type="project" value="InterPro"/>
</dbReference>
<comment type="caution">
    <text evidence="3">The sequence shown here is derived from an EMBL/GenBank/DDBJ whole genome shotgun (WGS) entry which is preliminary data.</text>
</comment>
<dbReference type="EMBL" id="DXEN01000060">
    <property type="protein sequence ID" value="HIX86551.1"/>
    <property type="molecule type" value="Genomic_DNA"/>
</dbReference>
<feature type="coiled-coil region" evidence="1">
    <location>
        <begin position="486"/>
        <end position="520"/>
    </location>
</feature>
<dbReference type="GO" id="GO:0016887">
    <property type="term" value="F:ATP hydrolysis activity"/>
    <property type="evidence" value="ECO:0007669"/>
    <property type="project" value="InterPro"/>
</dbReference>
<evidence type="ECO:0000313" key="4">
    <source>
        <dbReference type="Proteomes" id="UP000823847"/>
    </source>
</evidence>
<reference evidence="3" key="1">
    <citation type="journal article" date="2021" name="PeerJ">
        <title>Extensive microbial diversity within the chicken gut microbiome revealed by metagenomics and culture.</title>
        <authorList>
            <person name="Gilroy R."/>
            <person name="Ravi A."/>
            <person name="Getino M."/>
            <person name="Pursley I."/>
            <person name="Horton D.L."/>
            <person name="Alikhan N.F."/>
            <person name="Baker D."/>
            <person name="Gharbi K."/>
            <person name="Hall N."/>
            <person name="Watson M."/>
            <person name="Adriaenssens E.M."/>
            <person name="Foster-Nyarko E."/>
            <person name="Jarju S."/>
            <person name="Secka A."/>
            <person name="Antonio M."/>
            <person name="Oren A."/>
            <person name="Chaudhuri R.R."/>
            <person name="La Ragione R."/>
            <person name="Hildebrand F."/>
            <person name="Pallen M.J."/>
        </authorList>
    </citation>
    <scope>NUCLEOTIDE SEQUENCE</scope>
    <source>
        <strain evidence="3">ChiHecec2B26-12326</strain>
    </source>
</reference>
<evidence type="ECO:0000259" key="2">
    <source>
        <dbReference type="Pfam" id="PF13476"/>
    </source>
</evidence>
<dbReference type="AlphaFoldDB" id="A0A9D1XRX2"/>
<accession>A0A9D1XRX2</accession>
<dbReference type="InterPro" id="IPR027417">
    <property type="entry name" value="P-loop_NTPase"/>
</dbReference>
<dbReference type="PANTHER" id="PTHR32114:SF2">
    <property type="entry name" value="ABC TRANSPORTER ABCH.3"/>
    <property type="match status" value="1"/>
</dbReference>
<dbReference type="InterPro" id="IPR038729">
    <property type="entry name" value="Rad50/SbcC_AAA"/>
</dbReference>
<dbReference type="Proteomes" id="UP000823847">
    <property type="component" value="Unassembled WGS sequence"/>
</dbReference>
<name>A0A9D1XRX2_9BACT</name>
<keyword evidence="1" id="KW-0175">Coiled coil</keyword>
<feature type="domain" description="Rad50/SbcC-type AAA" evidence="2">
    <location>
        <begin position="5"/>
        <end position="260"/>
    </location>
</feature>
<protein>
    <submittedName>
        <fullName evidence="3">SMC family ATPase</fullName>
    </submittedName>
</protein>
<proteinExistence type="predicted"/>
<dbReference type="Gene3D" id="3.40.50.300">
    <property type="entry name" value="P-loop containing nucleotide triphosphate hydrolases"/>
    <property type="match status" value="2"/>
</dbReference>
<dbReference type="Pfam" id="PF13558">
    <property type="entry name" value="SbcC_Walker_B"/>
    <property type="match status" value="1"/>
</dbReference>
<dbReference type="Pfam" id="PF13476">
    <property type="entry name" value="AAA_23"/>
    <property type="match status" value="1"/>
</dbReference>
<organism evidence="3 4">
    <name type="scientific">Candidatus Parabacteroides intestinigallinarum</name>
    <dbReference type="NCBI Taxonomy" id="2838722"/>
    <lineage>
        <taxon>Bacteria</taxon>
        <taxon>Pseudomonadati</taxon>
        <taxon>Bacteroidota</taxon>
        <taxon>Bacteroidia</taxon>
        <taxon>Bacteroidales</taxon>
        <taxon>Tannerellaceae</taxon>
        <taxon>Parabacteroides</taxon>
    </lineage>
</organism>
<dbReference type="SUPFAM" id="SSF52540">
    <property type="entry name" value="P-loop containing nucleoside triphosphate hydrolases"/>
    <property type="match status" value="1"/>
</dbReference>
<reference evidence="3" key="2">
    <citation type="submission" date="2021-04" db="EMBL/GenBank/DDBJ databases">
        <authorList>
            <person name="Gilroy R."/>
        </authorList>
    </citation>
    <scope>NUCLEOTIDE SEQUENCE</scope>
    <source>
        <strain evidence="3">ChiHecec2B26-12326</strain>
    </source>
</reference>
<sequence>MRIKELHIRNIASIEKGDIDFENGLRDAISGEVAPLFLISGDTGAGKTVLLDCIAMALYKKTPRLDGVTNVTRNEYVNTEGETLRVASIEQYTRLGISERDECYSEVVFEGNDGSTYRARLSLGMQRGRKQLKHRPAKWTVKKDGDDWTAGTTEVAHVIQRAVGLTFEQFGRMAMLAQGQFASFLIGGKAEREAILEQLTNTERFSLYGVAIKSLFDKANAAYKQTQAEYDTEKTHILEPKEKEALRERRAQLASEQKELDTRIRLNEERVALVDTIEKSREASKAAQEELARLDAIVNGESYKADWAFIHTWDSTTAQRQTLVQLREAREKRENALRKEPAYRETFDRLSADLAQREADIRSLSDEIERSRRWFEERKEWEPIYGKSGEIIQKICQYENYAKEIETLAEQITAETARTAEWKAAVAEATEAARQAYRAVSSKQEEIDALSQKRTEMDPVRINRELDSANKRHTRLEQLWQTLSGIEEDTAEVARLDEAIQQQEQELSTLHTTRIQAEAARQSARERDEKANNLLHTMRTSLEEYLVVLRKRLIAEKADTCPLCGQPIERISLDKDFEVALTPLEKEKKATGAALAHANAVYEEASRKENTASGILRTQKEARTKQDHKIALARAKALDTARELGLDTERPLPPQASAALDSTGEIIARLKARQKEAEDLQTRVNRLLEEKKPLETHKNAAERNKAEADKRLAANEQRILQFRAQKEKDERTSADLVAEISSIVGRSLPGWEKDTTGTKETISQGANEYANHQKELDTATLRLEKAQAATRTIRNTRDKILQSHADWNAPISPEIYACEDINEAWTHLFAKVDATMRTIHECAQKITDSVSALNAYYATSGMTEAALETLIARENELAEARRRVNDIQAHRTSRRDAIADARKRIEEASLKLGIADERETPDLQLLREEKAALSQARDQLLSQIASIDGKLEEDRRNEERFRQIAARLEATRKNYDKWDRLNKRFGGTRFRTLVQSYILRPLLNNANIYLARITDRYKLTCSEENEQLSILVLDRYNKDQVRSATVLSGGERFMISLALSLALSSLNRPDMNVDILFIDEGFGTLDEKSLDSVMSTLERLQEIAGQNGRRVGVISHREELDERIPVQIRVVKKGEGRSRVEFSGIALPSQAPHA</sequence>